<protein>
    <submittedName>
        <fullName evidence="3">DDE family transposase</fullName>
    </submittedName>
</protein>
<proteinExistence type="predicted"/>
<dbReference type="GO" id="GO:0003677">
    <property type="term" value="F:DNA binding"/>
    <property type="evidence" value="ECO:0007669"/>
    <property type="project" value="InterPro"/>
</dbReference>
<dbReference type="GO" id="GO:0004803">
    <property type="term" value="F:transposase activity"/>
    <property type="evidence" value="ECO:0007669"/>
    <property type="project" value="InterPro"/>
</dbReference>
<evidence type="ECO:0000259" key="2">
    <source>
        <dbReference type="Pfam" id="PF13340"/>
    </source>
</evidence>
<evidence type="ECO:0000313" key="3">
    <source>
        <dbReference type="EMBL" id="TCO13437.1"/>
    </source>
</evidence>
<keyword evidence="4" id="KW-1185">Reference proteome</keyword>
<gene>
    <name evidence="3" type="ORF">EV666_106150</name>
</gene>
<organism evidence="3 4">
    <name type="scientific">Camelimonas lactis</name>
    <dbReference type="NCBI Taxonomy" id="659006"/>
    <lineage>
        <taxon>Bacteria</taxon>
        <taxon>Pseudomonadati</taxon>
        <taxon>Pseudomonadota</taxon>
        <taxon>Alphaproteobacteria</taxon>
        <taxon>Hyphomicrobiales</taxon>
        <taxon>Chelatococcaceae</taxon>
        <taxon>Camelimonas</taxon>
    </lineage>
</organism>
<name>A0A4R2GTC1_9HYPH</name>
<reference evidence="3 4" key="1">
    <citation type="submission" date="2019-03" db="EMBL/GenBank/DDBJ databases">
        <title>Genomic Encyclopedia of Type Strains, Phase IV (KMG-IV): sequencing the most valuable type-strain genomes for metagenomic binning, comparative biology and taxonomic classification.</title>
        <authorList>
            <person name="Goeker M."/>
        </authorList>
    </citation>
    <scope>NUCLEOTIDE SEQUENCE [LARGE SCALE GENOMIC DNA]</scope>
    <source>
        <strain evidence="3 4">DSM 22958</strain>
    </source>
</reference>
<dbReference type="Proteomes" id="UP000294881">
    <property type="component" value="Unassembled WGS sequence"/>
</dbReference>
<dbReference type="InterPro" id="IPR002559">
    <property type="entry name" value="Transposase_11"/>
</dbReference>
<evidence type="ECO:0000313" key="4">
    <source>
        <dbReference type="Proteomes" id="UP000294881"/>
    </source>
</evidence>
<dbReference type="InterPro" id="IPR025161">
    <property type="entry name" value="IS402-like_dom"/>
</dbReference>
<dbReference type="PANTHER" id="PTHR46637">
    <property type="entry name" value="TIS1421-TRANSPOSASE PROTEIN A"/>
    <property type="match status" value="1"/>
</dbReference>
<dbReference type="AlphaFoldDB" id="A0A4R2GTC1"/>
<feature type="domain" description="Insertion element IS402-like" evidence="2">
    <location>
        <begin position="2"/>
        <end position="63"/>
    </location>
</feature>
<dbReference type="InterPro" id="IPR052909">
    <property type="entry name" value="Transposase_6_like"/>
</dbReference>
<comment type="caution">
    <text evidence="3">The sequence shown here is derived from an EMBL/GenBank/DDBJ whole genome shotgun (WGS) entry which is preliminary data.</text>
</comment>
<dbReference type="Pfam" id="PF01609">
    <property type="entry name" value="DDE_Tnp_1"/>
    <property type="match status" value="1"/>
</dbReference>
<dbReference type="NCBIfam" id="NF033580">
    <property type="entry name" value="transpos_IS5_3"/>
    <property type="match status" value="1"/>
</dbReference>
<dbReference type="GO" id="GO:0006313">
    <property type="term" value="P:DNA transposition"/>
    <property type="evidence" value="ECO:0007669"/>
    <property type="project" value="InterPro"/>
</dbReference>
<dbReference type="EMBL" id="SLWL01000006">
    <property type="protein sequence ID" value="TCO13437.1"/>
    <property type="molecule type" value="Genomic_DNA"/>
</dbReference>
<dbReference type="PANTHER" id="PTHR46637:SF1">
    <property type="entry name" value="BLL5188 PROTEIN"/>
    <property type="match status" value="1"/>
</dbReference>
<accession>A0A4R2GTC1</accession>
<dbReference type="Pfam" id="PF13340">
    <property type="entry name" value="DUF4096"/>
    <property type="match status" value="1"/>
</dbReference>
<feature type="domain" description="Transposase IS4-like" evidence="1">
    <location>
        <begin position="74"/>
        <end position="165"/>
    </location>
</feature>
<evidence type="ECO:0000259" key="1">
    <source>
        <dbReference type="Pfam" id="PF01609"/>
    </source>
</evidence>
<sequence length="166" mass="18294">MLPGKASDPGRTGSDNRLFVNGCLWGLRSGAHWCDLPERYGRWKTVHRRFSRWCHKGVWERVFEVLTADHDNRYLMIDSTIVRAHQQAATGKGGGKDQALGRSRGGLTTKIHMLADALGRPVRFVITAGQVGDVTTAPALLEGRTGTAVLADKAYDSNALRARIRL</sequence>